<dbReference type="EMBL" id="CABFWN010000004">
    <property type="protein sequence ID" value="VUG19322.1"/>
    <property type="molecule type" value="Genomic_DNA"/>
</dbReference>
<keyword evidence="3" id="KW-1185">Reference proteome</keyword>
<proteinExistence type="predicted"/>
<feature type="coiled-coil region" evidence="1">
    <location>
        <begin position="592"/>
        <end position="664"/>
    </location>
</feature>
<sequence length="789" mass="91055">MSTNLEKQNRRLRNITIRLDHKIKCLLEENQRLQTVQSRRPGSKQEDNDDFGRKLEKQAIELNTLKSQNKQLRAKIEKLSVNTEALLQDNAKLKKQIYIQEKALQSEDGKDQKLNPHELQKHIKRLELALVKTREEALSKEIKASTTFEDLTKKNTYLEKERVKLSKLNHDQNILQDANKKLKTSLDGLHGSEEKIEFLTLKNVELQSENTKLRRNVDELNELEAVNQQLIENHDLNQKELMDEIENLRKTVSLKQIQIQDMKQKIQRLGRIVIRQNVKSTYRDSIVTTKDQNSEEDCTKVVQVSHELIDQYRNTILSLFPIQDTEKINILSELKGLKFLTSTLAHNYFDHVQTLKYDASFKKDVEYAVKLNRASALISCIFHVCEYKKSAISPETKAVISNYLSDFKNKYDQKLFDFHISIDDAIADEALKSRELTIFELSDALFLTTITKGIFKAMNKPKFISFAEKISGIENLISEQIEKLMTLRKLGLGIEKSTDNNSDAFKKFRQFIGDVCDIFVNYTLDDTEIFPDDEIIQGTTKNLQDDIKSCNIEDDNYLAVYLEAAKSASVNEQQEPLSPNKLNRFESDDDVNDKLRLKIHLLDSKLANLREVERQHEKTSGELVKQIQRTEVLSANLDKAEGRKEELELEVKKLKKILKAVGLDSCSSDYIERKEQIQAELSDANNSLLKSQISKQRDLIGKLAKSAGKRESVNMSDFSNLNWLKEDLVQTFTDFQTKSPHRVILNRLFSMENKFDVAPLDEQSNGEVLKYYAAHMGEQILGYLTEQIS</sequence>
<name>A0A7D9H1J6_DEKBR</name>
<feature type="coiled-coil region" evidence="1">
    <location>
        <begin position="55"/>
        <end position="96"/>
    </location>
</feature>
<keyword evidence="1" id="KW-0175">Coiled coil</keyword>
<evidence type="ECO:0000313" key="3">
    <source>
        <dbReference type="Proteomes" id="UP000478008"/>
    </source>
</evidence>
<organism evidence="2 3">
    <name type="scientific">Dekkera bruxellensis</name>
    <name type="common">Brettanomyces custersii</name>
    <dbReference type="NCBI Taxonomy" id="5007"/>
    <lineage>
        <taxon>Eukaryota</taxon>
        <taxon>Fungi</taxon>
        <taxon>Dikarya</taxon>
        <taxon>Ascomycota</taxon>
        <taxon>Saccharomycotina</taxon>
        <taxon>Pichiomycetes</taxon>
        <taxon>Pichiales</taxon>
        <taxon>Pichiaceae</taxon>
        <taxon>Brettanomyces</taxon>
    </lineage>
</organism>
<accession>A0A7D9H1J6</accession>
<feature type="coiled-coil region" evidence="1">
    <location>
        <begin position="189"/>
        <end position="265"/>
    </location>
</feature>
<dbReference type="Proteomes" id="UP000478008">
    <property type="component" value="Unassembled WGS sequence"/>
</dbReference>
<evidence type="ECO:0000313" key="2">
    <source>
        <dbReference type="EMBL" id="VUG19322.1"/>
    </source>
</evidence>
<evidence type="ECO:0000256" key="1">
    <source>
        <dbReference type="SAM" id="Coils"/>
    </source>
</evidence>
<reference evidence="2 3" key="1">
    <citation type="submission" date="2019-07" db="EMBL/GenBank/DDBJ databases">
        <authorList>
            <person name="Friedrich A."/>
            <person name="Schacherer J."/>
        </authorList>
    </citation>
    <scope>NUCLEOTIDE SEQUENCE [LARGE SCALE GENOMIC DNA]</scope>
</reference>
<gene>
    <name evidence="2" type="ORF">DEBR0S4_15830G</name>
</gene>
<dbReference type="AlphaFoldDB" id="A0A7D9H1J6"/>
<protein>
    <submittedName>
        <fullName evidence="2">DEBR0S4_15830g1_1</fullName>
    </submittedName>
</protein>